<dbReference type="Proteomes" id="UP001634394">
    <property type="component" value="Unassembled WGS sequence"/>
</dbReference>
<feature type="non-terminal residue" evidence="1">
    <location>
        <position position="1"/>
    </location>
</feature>
<accession>A0ABD3T8D4</accession>
<dbReference type="AlphaFoldDB" id="A0ABD3T8D4"/>
<keyword evidence="2" id="KW-1185">Reference proteome</keyword>
<reference evidence="1 2" key="1">
    <citation type="submission" date="2024-11" db="EMBL/GenBank/DDBJ databases">
        <title>Chromosome-level genome assembly of the freshwater bivalve Anodonta woodiana.</title>
        <authorList>
            <person name="Chen X."/>
        </authorList>
    </citation>
    <scope>NUCLEOTIDE SEQUENCE [LARGE SCALE GENOMIC DNA]</scope>
    <source>
        <strain evidence="1">MN2024</strain>
        <tissue evidence="1">Gills</tissue>
    </source>
</reference>
<evidence type="ECO:0000313" key="2">
    <source>
        <dbReference type="Proteomes" id="UP001634394"/>
    </source>
</evidence>
<name>A0ABD3T8D4_SINWO</name>
<dbReference type="EMBL" id="JBJQND010000019">
    <property type="protein sequence ID" value="KAL3832548.1"/>
    <property type="molecule type" value="Genomic_DNA"/>
</dbReference>
<organism evidence="1 2">
    <name type="scientific">Sinanodonta woodiana</name>
    <name type="common">Chinese pond mussel</name>
    <name type="synonym">Anodonta woodiana</name>
    <dbReference type="NCBI Taxonomy" id="1069815"/>
    <lineage>
        <taxon>Eukaryota</taxon>
        <taxon>Metazoa</taxon>
        <taxon>Spiralia</taxon>
        <taxon>Lophotrochozoa</taxon>
        <taxon>Mollusca</taxon>
        <taxon>Bivalvia</taxon>
        <taxon>Autobranchia</taxon>
        <taxon>Heteroconchia</taxon>
        <taxon>Palaeoheterodonta</taxon>
        <taxon>Unionida</taxon>
        <taxon>Unionoidea</taxon>
        <taxon>Unionidae</taxon>
        <taxon>Unioninae</taxon>
        <taxon>Sinanodonta</taxon>
    </lineage>
</organism>
<gene>
    <name evidence="1" type="ORF">ACJMK2_024182</name>
</gene>
<feature type="non-terminal residue" evidence="1">
    <location>
        <position position="125"/>
    </location>
</feature>
<comment type="caution">
    <text evidence="1">The sequence shown here is derived from an EMBL/GenBank/DDBJ whole genome shotgun (WGS) entry which is preliminary data.</text>
</comment>
<proteinExistence type="predicted"/>
<protein>
    <submittedName>
        <fullName evidence="1">Uncharacterized protein</fullName>
    </submittedName>
</protein>
<evidence type="ECO:0000313" key="1">
    <source>
        <dbReference type="EMBL" id="KAL3832548.1"/>
    </source>
</evidence>
<sequence>IMQQPALIIEDNVNFIIHRKDHFPQTISATTEVLNTLSSNPLVIQGPFTPGDTIDIEIHFSQPLFYMESVLAASGHVDYIEVYNETGRLVKTVPGQDTFTSIQTSEVTGLMIKILFNAEQQNISI</sequence>